<keyword evidence="7 11" id="KW-1133">Transmembrane helix</keyword>
<sequence length="175" mass="18590">MRQRGFTLVELMVTVAIVAILLAVGLPSFQGSMRSNRVATATNELVAALSLARSEALRSPGGAFVCTTEDGVDCGGGWADGWMVVLDYDGNELPGGANDRVMRYVAGNDKLEIVADSAGGATYENMIRFDSRGRTVDHAVELELQPADCPSGHELVRTIDITPTGQVKTRKSACT</sequence>
<evidence type="ECO:0000259" key="12">
    <source>
        <dbReference type="Pfam" id="PF12019"/>
    </source>
</evidence>
<evidence type="ECO:0000256" key="6">
    <source>
        <dbReference type="ARBA" id="ARBA00022692"/>
    </source>
</evidence>
<evidence type="ECO:0000256" key="10">
    <source>
        <dbReference type="ARBA" id="ARBA00030775"/>
    </source>
</evidence>
<feature type="domain" description="General secretion pathway GspH" evidence="12">
    <location>
        <begin position="41"/>
        <end position="165"/>
    </location>
</feature>
<reference evidence="13 14" key="1">
    <citation type="submission" date="2020-07" db="EMBL/GenBank/DDBJ databases">
        <title>Luteimonas sp. SJ-92.</title>
        <authorList>
            <person name="Huang X.-X."/>
            <person name="Xu L."/>
            <person name="Sun J.-Q."/>
        </authorList>
    </citation>
    <scope>NUCLEOTIDE SEQUENCE [LARGE SCALE GENOMIC DNA]</scope>
    <source>
        <strain evidence="13 14">SJ-92</strain>
    </source>
</reference>
<dbReference type="InterPro" id="IPR012902">
    <property type="entry name" value="N_methyl_site"/>
</dbReference>
<dbReference type="Gene3D" id="3.55.40.10">
    <property type="entry name" value="minor pseudopilin epsh domain"/>
    <property type="match status" value="1"/>
</dbReference>
<evidence type="ECO:0000256" key="3">
    <source>
        <dbReference type="ARBA" id="ARBA00022475"/>
    </source>
</evidence>
<keyword evidence="4" id="KW-0488">Methylation</keyword>
<comment type="similarity">
    <text evidence="9">Belongs to the GSP H family.</text>
</comment>
<dbReference type="InterPro" id="IPR045584">
    <property type="entry name" value="Pilin-like"/>
</dbReference>
<evidence type="ECO:0000256" key="9">
    <source>
        <dbReference type="ARBA" id="ARBA00025772"/>
    </source>
</evidence>
<dbReference type="EMBL" id="JACCKA010000051">
    <property type="protein sequence ID" value="NZA26299.1"/>
    <property type="molecule type" value="Genomic_DNA"/>
</dbReference>
<dbReference type="SUPFAM" id="SSF54523">
    <property type="entry name" value="Pili subunits"/>
    <property type="match status" value="1"/>
</dbReference>
<dbReference type="PROSITE" id="PS00409">
    <property type="entry name" value="PROKAR_NTER_METHYL"/>
    <property type="match status" value="1"/>
</dbReference>
<keyword evidence="14" id="KW-1185">Reference proteome</keyword>
<evidence type="ECO:0000256" key="2">
    <source>
        <dbReference type="ARBA" id="ARBA00021549"/>
    </source>
</evidence>
<name>A0A853JCE1_9GAMM</name>
<dbReference type="RefSeq" id="WP_180678140.1">
    <property type="nucleotide sequence ID" value="NZ_JACCKA010000051.1"/>
</dbReference>
<dbReference type="NCBIfam" id="TIGR02532">
    <property type="entry name" value="IV_pilin_GFxxxE"/>
    <property type="match status" value="1"/>
</dbReference>
<evidence type="ECO:0000256" key="7">
    <source>
        <dbReference type="ARBA" id="ARBA00022989"/>
    </source>
</evidence>
<comment type="caution">
    <text evidence="13">The sequence shown here is derived from an EMBL/GenBank/DDBJ whole genome shotgun (WGS) entry which is preliminary data.</text>
</comment>
<accession>A0A853JCE1</accession>
<evidence type="ECO:0000256" key="11">
    <source>
        <dbReference type="SAM" id="Phobius"/>
    </source>
</evidence>
<feature type="transmembrane region" description="Helical" evidence="11">
    <location>
        <begin position="6"/>
        <end position="27"/>
    </location>
</feature>
<dbReference type="Pfam" id="PF12019">
    <property type="entry name" value="GspH"/>
    <property type="match status" value="1"/>
</dbReference>
<organism evidence="13 14">
    <name type="scientific">Luteimonas salinisoli</name>
    <dbReference type="NCBI Taxonomy" id="2752307"/>
    <lineage>
        <taxon>Bacteria</taxon>
        <taxon>Pseudomonadati</taxon>
        <taxon>Pseudomonadota</taxon>
        <taxon>Gammaproteobacteria</taxon>
        <taxon>Lysobacterales</taxon>
        <taxon>Lysobacteraceae</taxon>
        <taxon>Luteimonas</taxon>
    </lineage>
</organism>
<keyword evidence="8 11" id="KW-0472">Membrane</keyword>
<comment type="subcellular location">
    <subcellularLocation>
        <location evidence="1">Cell inner membrane</location>
        <topology evidence="1">Single-pass membrane protein</topology>
    </subcellularLocation>
</comment>
<dbReference type="InterPro" id="IPR022346">
    <property type="entry name" value="T2SS_GspH"/>
</dbReference>
<evidence type="ECO:0000256" key="1">
    <source>
        <dbReference type="ARBA" id="ARBA00004377"/>
    </source>
</evidence>
<keyword evidence="3" id="KW-1003">Cell membrane</keyword>
<protein>
    <recommendedName>
        <fullName evidence="2">Type II secretion system protein H</fullName>
    </recommendedName>
    <alternativeName>
        <fullName evidence="10">General secretion pathway protein H</fullName>
    </alternativeName>
</protein>
<keyword evidence="6 11" id="KW-0812">Transmembrane</keyword>
<gene>
    <name evidence="13" type="ORF">H0E84_07855</name>
</gene>
<evidence type="ECO:0000313" key="13">
    <source>
        <dbReference type="EMBL" id="NZA26299.1"/>
    </source>
</evidence>
<evidence type="ECO:0000313" key="14">
    <source>
        <dbReference type="Proteomes" id="UP000578091"/>
    </source>
</evidence>
<dbReference type="AlphaFoldDB" id="A0A853JCE1"/>
<dbReference type="GO" id="GO:0015627">
    <property type="term" value="C:type II protein secretion system complex"/>
    <property type="evidence" value="ECO:0007669"/>
    <property type="project" value="InterPro"/>
</dbReference>
<proteinExistence type="inferred from homology"/>
<evidence type="ECO:0000256" key="8">
    <source>
        <dbReference type="ARBA" id="ARBA00023136"/>
    </source>
</evidence>
<evidence type="ECO:0000256" key="4">
    <source>
        <dbReference type="ARBA" id="ARBA00022481"/>
    </source>
</evidence>
<evidence type="ECO:0000256" key="5">
    <source>
        <dbReference type="ARBA" id="ARBA00022519"/>
    </source>
</evidence>
<dbReference type="Proteomes" id="UP000578091">
    <property type="component" value="Unassembled WGS sequence"/>
</dbReference>
<dbReference type="GO" id="GO:0015628">
    <property type="term" value="P:protein secretion by the type II secretion system"/>
    <property type="evidence" value="ECO:0007669"/>
    <property type="project" value="InterPro"/>
</dbReference>
<dbReference type="GO" id="GO:0005886">
    <property type="term" value="C:plasma membrane"/>
    <property type="evidence" value="ECO:0007669"/>
    <property type="project" value="UniProtKB-SubCell"/>
</dbReference>
<keyword evidence="5" id="KW-0997">Cell inner membrane</keyword>
<dbReference type="Pfam" id="PF07963">
    <property type="entry name" value="N_methyl"/>
    <property type="match status" value="1"/>
</dbReference>